<evidence type="ECO:0000313" key="2">
    <source>
        <dbReference type="EMBL" id="RKH68972.1"/>
    </source>
</evidence>
<comment type="caution">
    <text evidence="2">The sequence shown here is derived from an EMBL/GenBank/DDBJ whole genome shotgun (WGS) entry which is preliminary data.</text>
</comment>
<gene>
    <name evidence="2" type="ORF">D7W81_11725</name>
</gene>
<feature type="signal peptide" evidence="1">
    <location>
        <begin position="1"/>
        <end position="20"/>
    </location>
</feature>
<dbReference type="AlphaFoldDB" id="A0A3A8QVX6"/>
<sequence>MTRQWLAVLGFIALTTVACGPASEEPPQEAPVLAEQEAAVCPTCYNCNNQDPSYNSCSTNAYTVFAATPIKRGTESWGYVELRYNTACGMNWSRVHSYVSGQYSMRAWVEQGSTKYGEATYWGPTLDAWSRMQFGCGINTRACACITRTEVDTACACTPWG</sequence>
<dbReference type="Proteomes" id="UP000267003">
    <property type="component" value="Unassembled WGS sequence"/>
</dbReference>
<dbReference type="RefSeq" id="WP_120555445.1">
    <property type="nucleotide sequence ID" value="NZ_RAWK01000057.1"/>
</dbReference>
<keyword evidence="1" id="KW-0732">Signal</keyword>
<dbReference type="EMBL" id="RAWK01000057">
    <property type="protein sequence ID" value="RKH68972.1"/>
    <property type="molecule type" value="Genomic_DNA"/>
</dbReference>
<protein>
    <submittedName>
        <fullName evidence="2">DUF2690 domain-containing protein</fullName>
    </submittedName>
</protein>
<keyword evidence="3" id="KW-1185">Reference proteome</keyword>
<feature type="chain" id="PRO_5017373444" evidence="1">
    <location>
        <begin position="21"/>
        <end position="161"/>
    </location>
</feature>
<dbReference type="OrthoDB" id="2863790at2"/>
<name>A0A3A8QVX6_9BACT</name>
<dbReference type="Pfam" id="PF10901">
    <property type="entry name" value="DUF2690"/>
    <property type="match status" value="1"/>
</dbReference>
<proteinExistence type="predicted"/>
<reference evidence="3" key="1">
    <citation type="submission" date="2018-09" db="EMBL/GenBank/DDBJ databases">
        <authorList>
            <person name="Livingstone P.G."/>
            <person name="Whitworth D.E."/>
        </authorList>
    </citation>
    <scope>NUCLEOTIDE SEQUENCE [LARGE SCALE GENOMIC DNA]</scope>
    <source>
        <strain evidence="3">AB050A</strain>
    </source>
</reference>
<evidence type="ECO:0000313" key="3">
    <source>
        <dbReference type="Proteomes" id="UP000267003"/>
    </source>
</evidence>
<evidence type="ECO:0000256" key="1">
    <source>
        <dbReference type="SAM" id="SignalP"/>
    </source>
</evidence>
<organism evidence="2 3">
    <name type="scientific">Corallococcus aberystwythensis</name>
    <dbReference type="NCBI Taxonomy" id="2316722"/>
    <lineage>
        <taxon>Bacteria</taxon>
        <taxon>Pseudomonadati</taxon>
        <taxon>Myxococcota</taxon>
        <taxon>Myxococcia</taxon>
        <taxon>Myxococcales</taxon>
        <taxon>Cystobacterineae</taxon>
        <taxon>Myxococcaceae</taxon>
        <taxon>Corallococcus</taxon>
    </lineage>
</organism>
<accession>A0A3A8QVX6</accession>
<dbReference type="InterPro" id="IPR021224">
    <property type="entry name" value="DUF2690"/>
</dbReference>
<dbReference type="PROSITE" id="PS51257">
    <property type="entry name" value="PROKAR_LIPOPROTEIN"/>
    <property type="match status" value="1"/>
</dbReference>